<keyword evidence="2" id="KW-1185">Reference proteome</keyword>
<accession>A0AAV8XWS5</accession>
<comment type="caution">
    <text evidence="1">The sequence shown here is derived from an EMBL/GenBank/DDBJ whole genome shotgun (WGS) entry which is preliminary data.</text>
</comment>
<evidence type="ECO:0000313" key="1">
    <source>
        <dbReference type="EMBL" id="KAJ8942922.1"/>
    </source>
</evidence>
<sequence length="66" mass="7716">MRYTSEEIKWYGYSFSEACKLLQKQIDAENKIIPLKQIYRSQLIEKLRAANLDDSSESTIPKIGYV</sequence>
<organism evidence="1 2">
    <name type="scientific">Rhamnusium bicolor</name>
    <dbReference type="NCBI Taxonomy" id="1586634"/>
    <lineage>
        <taxon>Eukaryota</taxon>
        <taxon>Metazoa</taxon>
        <taxon>Ecdysozoa</taxon>
        <taxon>Arthropoda</taxon>
        <taxon>Hexapoda</taxon>
        <taxon>Insecta</taxon>
        <taxon>Pterygota</taxon>
        <taxon>Neoptera</taxon>
        <taxon>Endopterygota</taxon>
        <taxon>Coleoptera</taxon>
        <taxon>Polyphaga</taxon>
        <taxon>Cucujiformia</taxon>
        <taxon>Chrysomeloidea</taxon>
        <taxon>Cerambycidae</taxon>
        <taxon>Lepturinae</taxon>
        <taxon>Rhagiini</taxon>
        <taxon>Rhamnusium</taxon>
    </lineage>
</organism>
<proteinExistence type="predicted"/>
<dbReference type="AlphaFoldDB" id="A0AAV8XWS5"/>
<evidence type="ECO:0000313" key="2">
    <source>
        <dbReference type="Proteomes" id="UP001162156"/>
    </source>
</evidence>
<reference evidence="1" key="1">
    <citation type="journal article" date="2023" name="Insect Mol. Biol.">
        <title>Genome sequencing provides insights into the evolution of gene families encoding plant cell wall-degrading enzymes in longhorned beetles.</title>
        <authorList>
            <person name="Shin N.R."/>
            <person name="Okamura Y."/>
            <person name="Kirsch R."/>
            <person name="Pauchet Y."/>
        </authorList>
    </citation>
    <scope>NUCLEOTIDE SEQUENCE</scope>
    <source>
        <strain evidence="1">RBIC_L_NR</strain>
    </source>
</reference>
<dbReference type="Proteomes" id="UP001162156">
    <property type="component" value="Unassembled WGS sequence"/>
</dbReference>
<dbReference type="EMBL" id="JANEYF010002731">
    <property type="protein sequence ID" value="KAJ8942922.1"/>
    <property type="molecule type" value="Genomic_DNA"/>
</dbReference>
<name>A0AAV8XWS5_9CUCU</name>
<protein>
    <submittedName>
        <fullName evidence="1">Uncharacterized protein</fullName>
    </submittedName>
</protein>
<gene>
    <name evidence="1" type="ORF">NQ314_009897</name>
</gene>